<dbReference type="AlphaFoldDB" id="A0A9W7C3M3"/>
<evidence type="ECO:0000313" key="10">
    <source>
        <dbReference type="EMBL" id="GMI02180.1"/>
    </source>
</evidence>
<dbReference type="GO" id="GO:0046982">
    <property type="term" value="F:protein heterodimerization activity"/>
    <property type="evidence" value="ECO:0007669"/>
    <property type="project" value="InterPro"/>
</dbReference>
<evidence type="ECO:0000256" key="2">
    <source>
        <dbReference type="ARBA" id="ARBA00004286"/>
    </source>
</evidence>
<proteinExistence type="inferred from homology"/>
<dbReference type="PRINTS" id="PR00623">
    <property type="entry name" value="HISTONEH4"/>
</dbReference>
<dbReference type="GO" id="GO:0030527">
    <property type="term" value="F:structural constituent of chromatin"/>
    <property type="evidence" value="ECO:0007669"/>
    <property type="project" value="InterPro"/>
</dbReference>
<comment type="caution">
    <text evidence="10">The sequence shown here is derived from an EMBL/GenBank/DDBJ whole genome shotgun (WGS) entry which is preliminary data.</text>
</comment>
<sequence length="82" mass="9385">MPPVSPYFHPSLLHFPLEFNPRPPRASATIHKTLTHPTPVRQQDAEKEERDSEREEPRKTVTAMDVVYALKRQGKTLYGFGG</sequence>
<feature type="region of interest" description="Disordered" evidence="9">
    <location>
        <begin position="19"/>
        <end position="60"/>
    </location>
</feature>
<evidence type="ECO:0000256" key="6">
    <source>
        <dbReference type="ARBA" id="ARBA00023125"/>
    </source>
</evidence>
<dbReference type="Gene3D" id="1.10.20.10">
    <property type="entry name" value="Histone, subunit A"/>
    <property type="match status" value="1"/>
</dbReference>
<name>A0A9W7C3M3_9STRA</name>
<evidence type="ECO:0000256" key="4">
    <source>
        <dbReference type="ARBA" id="ARBA00011538"/>
    </source>
</evidence>
<keyword evidence="6" id="KW-0238">DNA-binding</keyword>
<evidence type="ECO:0000256" key="3">
    <source>
        <dbReference type="ARBA" id="ARBA00006564"/>
    </source>
</evidence>
<dbReference type="InterPro" id="IPR001951">
    <property type="entry name" value="Histone_H4"/>
</dbReference>
<evidence type="ECO:0000256" key="5">
    <source>
        <dbReference type="ARBA" id="ARBA00022454"/>
    </source>
</evidence>
<evidence type="ECO:0000256" key="9">
    <source>
        <dbReference type="SAM" id="MobiDB-lite"/>
    </source>
</evidence>
<evidence type="ECO:0000313" key="11">
    <source>
        <dbReference type="Proteomes" id="UP001165160"/>
    </source>
</evidence>
<dbReference type="GO" id="GO:0005634">
    <property type="term" value="C:nucleus"/>
    <property type="evidence" value="ECO:0007669"/>
    <property type="project" value="UniProtKB-SubCell"/>
</dbReference>
<comment type="subunit">
    <text evidence="4">The nucleosome is a histone octamer containing two molecules each of H2A, H2B, H3 and H4 assembled in one H3-H4 heterotetramer and two H2A-H2B heterodimers. The octamer wraps approximately 147 bp of DNA.</text>
</comment>
<dbReference type="EMBL" id="BRXX01000277">
    <property type="protein sequence ID" value="GMI02180.1"/>
    <property type="molecule type" value="Genomic_DNA"/>
</dbReference>
<evidence type="ECO:0000256" key="7">
    <source>
        <dbReference type="ARBA" id="ARBA00023242"/>
    </source>
</evidence>
<organism evidence="10 11">
    <name type="scientific">Triparma verrucosa</name>
    <dbReference type="NCBI Taxonomy" id="1606542"/>
    <lineage>
        <taxon>Eukaryota</taxon>
        <taxon>Sar</taxon>
        <taxon>Stramenopiles</taxon>
        <taxon>Ochrophyta</taxon>
        <taxon>Bolidophyceae</taxon>
        <taxon>Parmales</taxon>
        <taxon>Triparmaceae</taxon>
        <taxon>Triparma</taxon>
    </lineage>
</organism>
<feature type="compositionally biased region" description="Basic and acidic residues" evidence="9">
    <location>
        <begin position="43"/>
        <end position="59"/>
    </location>
</feature>
<protein>
    <recommendedName>
        <fullName evidence="12">Histone H4</fullName>
    </recommendedName>
</protein>
<dbReference type="SUPFAM" id="SSF47113">
    <property type="entry name" value="Histone-fold"/>
    <property type="match status" value="1"/>
</dbReference>
<evidence type="ECO:0008006" key="12">
    <source>
        <dbReference type="Google" id="ProtNLM"/>
    </source>
</evidence>
<reference evidence="11" key="1">
    <citation type="journal article" date="2023" name="Commun. Biol.">
        <title>Genome analysis of Parmales, the sister group of diatoms, reveals the evolutionary specialization of diatoms from phago-mixotrophs to photoautotrophs.</title>
        <authorList>
            <person name="Ban H."/>
            <person name="Sato S."/>
            <person name="Yoshikawa S."/>
            <person name="Yamada K."/>
            <person name="Nakamura Y."/>
            <person name="Ichinomiya M."/>
            <person name="Sato N."/>
            <person name="Blanc-Mathieu R."/>
            <person name="Endo H."/>
            <person name="Kuwata A."/>
            <person name="Ogata H."/>
        </authorList>
    </citation>
    <scope>NUCLEOTIDE SEQUENCE [LARGE SCALE GENOMIC DNA]</scope>
    <source>
        <strain evidence="11">NIES 3699</strain>
    </source>
</reference>
<keyword evidence="7" id="KW-0539">Nucleus</keyword>
<comment type="similarity">
    <text evidence="3">Belongs to the histone H4 family.</text>
</comment>
<keyword evidence="11" id="KW-1185">Reference proteome</keyword>
<evidence type="ECO:0000256" key="8">
    <source>
        <dbReference type="ARBA" id="ARBA00023269"/>
    </source>
</evidence>
<accession>A0A9W7C3M3</accession>
<keyword evidence="8" id="KW-0544">Nucleosome core</keyword>
<dbReference type="GO" id="GO:0003677">
    <property type="term" value="F:DNA binding"/>
    <property type="evidence" value="ECO:0007669"/>
    <property type="project" value="UniProtKB-KW"/>
</dbReference>
<keyword evidence="5" id="KW-0158">Chromosome</keyword>
<dbReference type="InterPro" id="IPR009072">
    <property type="entry name" value="Histone-fold"/>
</dbReference>
<dbReference type="GO" id="GO:0000786">
    <property type="term" value="C:nucleosome"/>
    <property type="evidence" value="ECO:0007669"/>
    <property type="project" value="UniProtKB-KW"/>
</dbReference>
<gene>
    <name evidence="10" type="ORF">TrVE_jg2072</name>
</gene>
<dbReference type="Proteomes" id="UP001165160">
    <property type="component" value="Unassembled WGS sequence"/>
</dbReference>
<evidence type="ECO:0000256" key="1">
    <source>
        <dbReference type="ARBA" id="ARBA00004123"/>
    </source>
</evidence>
<comment type="subcellular location">
    <subcellularLocation>
        <location evidence="2">Chromosome</location>
    </subcellularLocation>
    <subcellularLocation>
        <location evidence="1">Nucleus</location>
    </subcellularLocation>
</comment>